<feature type="compositionally biased region" description="Basic and acidic residues" evidence="1">
    <location>
        <begin position="38"/>
        <end position="52"/>
    </location>
</feature>
<dbReference type="EMBL" id="SRLO01000598">
    <property type="protein sequence ID" value="TNN50994.1"/>
    <property type="molecule type" value="Genomic_DNA"/>
</dbReference>
<reference evidence="2 3" key="1">
    <citation type="submission" date="2019-03" db="EMBL/GenBank/DDBJ databases">
        <title>First draft genome of Liparis tanakae, snailfish: a comprehensive survey of snailfish specific genes.</title>
        <authorList>
            <person name="Kim W."/>
            <person name="Song I."/>
            <person name="Jeong J.-H."/>
            <person name="Kim D."/>
            <person name="Kim S."/>
            <person name="Ryu S."/>
            <person name="Song J.Y."/>
            <person name="Lee S.K."/>
        </authorList>
    </citation>
    <scope>NUCLEOTIDE SEQUENCE [LARGE SCALE GENOMIC DNA]</scope>
    <source>
        <tissue evidence="2">Muscle</tissue>
    </source>
</reference>
<evidence type="ECO:0000313" key="2">
    <source>
        <dbReference type="EMBL" id="TNN50994.1"/>
    </source>
</evidence>
<dbReference type="AlphaFoldDB" id="A0A4Z2GE48"/>
<feature type="region of interest" description="Disordered" evidence="1">
    <location>
        <begin position="1"/>
        <end position="62"/>
    </location>
</feature>
<name>A0A4Z2GE48_9TELE</name>
<accession>A0A4Z2GE48</accession>
<dbReference type="Proteomes" id="UP000314294">
    <property type="component" value="Unassembled WGS sequence"/>
</dbReference>
<comment type="caution">
    <text evidence="2">The sequence shown here is derived from an EMBL/GenBank/DDBJ whole genome shotgun (WGS) entry which is preliminary data.</text>
</comment>
<proteinExistence type="predicted"/>
<protein>
    <submittedName>
        <fullName evidence="2">Uncharacterized protein</fullName>
    </submittedName>
</protein>
<organism evidence="2 3">
    <name type="scientific">Liparis tanakae</name>
    <name type="common">Tanaka's snailfish</name>
    <dbReference type="NCBI Taxonomy" id="230148"/>
    <lineage>
        <taxon>Eukaryota</taxon>
        <taxon>Metazoa</taxon>
        <taxon>Chordata</taxon>
        <taxon>Craniata</taxon>
        <taxon>Vertebrata</taxon>
        <taxon>Euteleostomi</taxon>
        <taxon>Actinopterygii</taxon>
        <taxon>Neopterygii</taxon>
        <taxon>Teleostei</taxon>
        <taxon>Neoteleostei</taxon>
        <taxon>Acanthomorphata</taxon>
        <taxon>Eupercaria</taxon>
        <taxon>Perciformes</taxon>
        <taxon>Cottioidei</taxon>
        <taxon>Cottales</taxon>
        <taxon>Liparidae</taxon>
        <taxon>Liparis</taxon>
    </lineage>
</organism>
<gene>
    <name evidence="2" type="ORF">EYF80_038796</name>
</gene>
<evidence type="ECO:0000313" key="3">
    <source>
        <dbReference type="Proteomes" id="UP000314294"/>
    </source>
</evidence>
<keyword evidence="3" id="KW-1185">Reference proteome</keyword>
<evidence type="ECO:0000256" key="1">
    <source>
        <dbReference type="SAM" id="MobiDB-lite"/>
    </source>
</evidence>
<sequence length="62" mass="6701">MSAEERGRGSRHAGLRCPPAASRPSRRALAVSIPAVAADRRPGRLDDSEGHRVPWSARTKRG</sequence>